<accession>G0QZ83</accession>
<dbReference type="InParanoid" id="G0QZ83"/>
<dbReference type="GeneID" id="14905567"/>
<dbReference type="Proteomes" id="UP000008983">
    <property type="component" value="Unassembled WGS sequence"/>
</dbReference>
<gene>
    <name evidence="1" type="ORF">IMG5_155080</name>
</gene>
<dbReference type="RefSeq" id="XP_004030702.1">
    <property type="nucleotide sequence ID" value="XM_004030654.1"/>
</dbReference>
<name>G0QZ83_ICHMU</name>
<organism evidence="1 2">
    <name type="scientific">Ichthyophthirius multifiliis</name>
    <name type="common">White spot disease agent</name>
    <name type="synonym">Ich</name>
    <dbReference type="NCBI Taxonomy" id="5932"/>
    <lineage>
        <taxon>Eukaryota</taxon>
        <taxon>Sar</taxon>
        <taxon>Alveolata</taxon>
        <taxon>Ciliophora</taxon>
        <taxon>Intramacronucleata</taxon>
        <taxon>Oligohymenophorea</taxon>
        <taxon>Hymenostomatida</taxon>
        <taxon>Ophryoglenina</taxon>
        <taxon>Ichthyophthirius</taxon>
    </lineage>
</organism>
<evidence type="ECO:0000313" key="2">
    <source>
        <dbReference type="Proteomes" id="UP000008983"/>
    </source>
</evidence>
<dbReference type="EMBL" id="GL984141">
    <property type="protein sequence ID" value="EGR29466.1"/>
    <property type="molecule type" value="Genomic_DNA"/>
</dbReference>
<sequence>MRNSQIIQIIIRKFLLSLRLKKLKIQSIIILKLMLKNQKKLFLVKILQNIQILRKPQIYKKNTFLNQKLRNQSKIRKKGLQVLLMYQCQLIDLKEKDIKILFRKKMISKKCLKKKILLKKKLNQCRKNQKKQDFIRKIQESDYLDLYLNYKKGEFYKMITQFFQEETKIWIPLKMGLLRKKMKGFNQNIGMKQERL</sequence>
<dbReference type="AlphaFoldDB" id="G0QZ83"/>
<keyword evidence="2" id="KW-1185">Reference proteome</keyword>
<protein>
    <submittedName>
        <fullName evidence="1">Uncharacterized protein</fullName>
    </submittedName>
</protein>
<evidence type="ECO:0000313" key="1">
    <source>
        <dbReference type="EMBL" id="EGR29466.1"/>
    </source>
</evidence>
<reference evidence="1 2" key="1">
    <citation type="submission" date="2011-07" db="EMBL/GenBank/DDBJ databases">
        <authorList>
            <person name="Coyne R."/>
            <person name="Brami D."/>
            <person name="Johnson J."/>
            <person name="Hostetler J."/>
            <person name="Hannick L."/>
            <person name="Clark T."/>
            <person name="Cassidy-Hanley D."/>
            <person name="Inman J."/>
        </authorList>
    </citation>
    <scope>NUCLEOTIDE SEQUENCE [LARGE SCALE GENOMIC DNA]</scope>
    <source>
        <strain evidence="1 2">G5</strain>
    </source>
</reference>
<proteinExistence type="predicted"/>